<dbReference type="EMBL" id="CP060713">
    <property type="protein sequence ID" value="QNN52022.1"/>
    <property type="molecule type" value="Genomic_DNA"/>
</dbReference>
<dbReference type="InterPro" id="IPR003593">
    <property type="entry name" value="AAA+_ATPase"/>
</dbReference>
<evidence type="ECO:0000259" key="3">
    <source>
        <dbReference type="PROSITE" id="PS50893"/>
    </source>
</evidence>
<dbReference type="GO" id="GO:0005524">
    <property type="term" value="F:ATP binding"/>
    <property type="evidence" value="ECO:0007669"/>
    <property type="project" value="UniProtKB-KW"/>
</dbReference>
<dbReference type="InterPro" id="IPR003439">
    <property type="entry name" value="ABC_transporter-like_ATP-bd"/>
</dbReference>
<dbReference type="SMART" id="SM00382">
    <property type="entry name" value="AAA"/>
    <property type="match status" value="2"/>
</dbReference>
<keyword evidence="5" id="KW-1185">Reference proteome</keyword>
<feature type="domain" description="ABC transporter" evidence="3">
    <location>
        <begin position="341"/>
        <end position="531"/>
    </location>
</feature>
<dbReference type="KEGG" id="nmes:H9L09_16105"/>
<dbReference type="RefSeq" id="WP_187577865.1">
    <property type="nucleotide sequence ID" value="NZ_CP060713.1"/>
</dbReference>
<sequence length="533" mass="56824">MPARSLTRLSPLVGRDLAKAYGDRVVLDGVDVVASPGSPLGVVGENGVGKSTLMRLLAGVDAPDAGSVVRPAELAYLPQEPEFPAGAAAREVLDAALRPLHAGVRRLEELAGQLTGPEAAEEYVALLDWAVQHKAWDADRRAEMAAARLGLGAVHPGTPVAVLSGGQRSRLALAALVAARPGCVVLDEPTNHLDDAGVALLEEFLRDLPGVVVLASHDRALLEAVCTQVVDLDPSHFGTDGLGGNRFSGGYAAHLAGKREARRRWEAAFVEQQEELDRLRAATRGTARQVAHNRPPRDNDKFIYHSKGEKVARTVSRRVRDAERRIEELESRPVPKPPRELSFDRVLARTGGSGRVVQVRGLAVADRLAVPLLDVAAGEHLLVTGANGSGKSTLLKVLAGVLEPTSGTAVVSSRTTGYLPQDVTFARPERTPHQVYAALTGSPVPLGELGLLHPRELSRPVGVLSVGQQRRLALAVLVARQPDLLLLDEPTNHISLTLADELEESLGRSPGTVVVASHDRWLRGRWEGLSIGL</sequence>
<dbReference type="PROSITE" id="PS50893">
    <property type="entry name" value="ABC_TRANSPORTER_2"/>
    <property type="match status" value="2"/>
</dbReference>
<dbReference type="SUPFAM" id="SSF52540">
    <property type="entry name" value="P-loop containing nucleoside triphosphate hydrolases"/>
    <property type="match status" value="2"/>
</dbReference>
<accession>A0A7G9R8U7</accession>
<feature type="domain" description="ABC transporter" evidence="3">
    <location>
        <begin position="12"/>
        <end position="259"/>
    </location>
</feature>
<dbReference type="InterPro" id="IPR027417">
    <property type="entry name" value="P-loop_NTPase"/>
</dbReference>
<keyword evidence="1" id="KW-0547">Nucleotide-binding</keyword>
<evidence type="ECO:0000256" key="2">
    <source>
        <dbReference type="ARBA" id="ARBA00022840"/>
    </source>
</evidence>
<dbReference type="FunFam" id="3.40.50.300:FF:000011">
    <property type="entry name" value="Putative ABC transporter ATP-binding component"/>
    <property type="match status" value="1"/>
</dbReference>
<dbReference type="Gene3D" id="3.40.50.300">
    <property type="entry name" value="P-loop containing nucleotide triphosphate hydrolases"/>
    <property type="match status" value="2"/>
</dbReference>
<organism evidence="4 5">
    <name type="scientific">Nocardioides mesophilus</name>
    <dbReference type="NCBI Taxonomy" id="433659"/>
    <lineage>
        <taxon>Bacteria</taxon>
        <taxon>Bacillati</taxon>
        <taxon>Actinomycetota</taxon>
        <taxon>Actinomycetes</taxon>
        <taxon>Propionibacteriales</taxon>
        <taxon>Nocardioidaceae</taxon>
        <taxon>Nocardioides</taxon>
    </lineage>
</organism>
<dbReference type="Pfam" id="PF00005">
    <property type="entry name" value="ABC_tran"/>
    <property type="match status" value="2"/>
</dbReference>
<dbReference type="InterPro" id="IPR017871">
    <property type="entry name" value="ABC_transporter-like_CS"/>
</dbReference>
<protein>
    <submittedName>
        <fullName evidence="4">ABC-F family ATP-binding cassette domain-containing protein</fullName>
    </submittedName>
</protein>
<dbReference type="PROSITE" id="PS00211">
    <property type="entry name" value="ABC_TRANSPORTER_1"/>
    <property type="match status" value="2"/>
</dbReference>
<reference evidence="4 5" key="1">
    <citation type="submission" date="2020-08" db="EMBL/GenBank/DDBJ databases">
        <title>Genome sequence of Nocardioides mesophilus KACC 16243T.</title>
        <authorList>
            <person name="Hyun D.-W."/>
            <person name="Bae J.-W."/>
        </authorList>
    </citation>
    <scope>NUCLEOTIDE SEQUENCE [LARGE SCALE GENOMIC DNA]</scope>
    <source>
        <strain evidence="4 5">KACC 16243</strain>
    </source>
</reference>
<proteinExistence type="predicted"/>
<dbReference type="GO" id="GO:0016887">
    <property type="term" value="F:ATP hydrolysis activity"/>
    <property type="evidence" value="ECO:0007669"/>
    <property type="project" value="InterPro"/>
</dbReference>
<evidence type="ECO:0000313" key="5">
    <source>
        <dbReference type="Proteomes" id="UP000515947"/>
    </source>
</evidence>
<dbReference type="InterPro" id="IPR051309">
    <property type="entry name" value="ABCF_ATPase"/>
</dbReference>
<dbReference type="PANTHER" id="PTHR42855">
    <property type="entry name" value="ABC TRANSPORTER ATP-BINDING SUBUNIT"/>
    <property type="match status" value="1"/>
</dbReference>
<dbReference type="PANTHER" id="PTHR42855:SF1">
    <property type="entry name" value="ABC TRANSPORTER DOMAIN-CONTAINING PROTEIN"/>
    <property type="match status" value="1"/>
</dbReference>
<dbReference type="AlphaFoldDB" id="A0A7G9R8U7"/>
<evidence type="ECO:0000256" key="1">
    <source>
        <dbReference type="ARBA" id="ARBA00022741"/>
    </source>
</evidence>
<gene>
    <name evidence="4" type="ORF">H9L09_16105</name>
</gene>
<evidence type="ECO:0000313" key="4">
    <source>
        <dbReference type="EMBL" id="QNN52022.1"/>
    </source>
</evidence>
<name>A0A7G9R8U7_9ACTN</name>
<dbReference type="Proteomes" id="UP000515947">
    <property type="component" value="Chromosome"/>
</dbReference>
<dbReference type="CDD" id="cd03221">
    <property type="entry name" value="ABCF_EF-3"/>
    <property type="match status" value="1"/>
</dbReference>
<keyword evidence="2 4" id="KW-0067">ATP-binding</keyword>